<gene>
    <name evidence="5" type="ORF">MKW98_023884</name>
</gene>
<dbReference type="CDD" id="cd00086">
    <property type="entry name" value="homeodomain"/>
    <property type="match status" value="1"/>
</dbReference>
<comment type="caution">
    <text evidence="5">The sequence shown here is derived from an EMBL/GenBank/DDBJ whole genome shotgun (WGS) entry which is preliminary data.</text>
</comment>
<dbReference type="InterPro" id="IPR001356">
    <property type="entry name" value="HD"/>
</dbReference>
<evidence type="ECO:0000313" key="5">
    <source>
        <dbReference type="EMBL" id="KAI3928283.1"/>
    </source>
</evidence>
<evidence type="ECO:0000256" key="2">
    <source>
        <dbReference type="RuleBase" id="RU000682"/>
    </source>
</evidence>
<dbReference type="EMBL" id="JAJJMB010007708">
    <property type="protein sequence ID" value="KAI3928283.1"/>
    <property type="molecule type" value="Genomic_DNA"/>
</dbReference>
<keyword evidence="2" id="KW-0238">DNA-binding</keyword>
<dbReference type="Pfam" id="PF00046">
    <property type="entry name" value="Homeodomain"/>
    <property type="match status" value="1"/>
</dbReference>
<name>A0AAD4XN48_9MAGN</name>
<dbReference type="Proteomes" id="UP001202328">
    <property type="component" value="Unassembled WGS sequence"/>
</dbReference>
<dbReference type="PANTHER" id="PTHR47716:SF1">
    <property type="entry name" value="WUSCHEL-RELATED HOMEOBOX 4"/>
    <property type="match status" value="1"/>
</dbReference>
<feature type="compositionally biased region" description="Polar residues" evidence="3">
    <location>
        <begin position="269"/>
        <end position="279"/>
    </location>
</feature>
<keyword evidence="2" id="KW-0371">Homeobox</keyword>
<feature type="compositionally biased region" description="Basic and acidic residues" evidence="3">
    <location>
        <begin position="226"/>
        <end position="236"/>
    </location>
</feature>
<feature type="domain" description="Homeobox" evidence="4">
    <location>
        <begin position="65"/>
        <end position="116"/>
    </location>
</feature>
<keyword evidence="2" id="KW-0539">Nucleus</keyword>
<proteinExistence type="predicted"/>
<organism evidence="5 6">
    <name type="scientific">Papaver atlanticum</name>
    <dbReference type="NCBI Taxonomy" id="357466"/>
    <lineage>
        <taxon>Eukaryota</taxon>
        <taxon>Viridiplantae</taxon>
        <taxon>Streptophyta</taxon>
        <taxon>Embryophyta</taxon>
        <taxon>Tracheophyta</taxon>
        <taxon>Spermatophyta</taxon>
        <taxon>Magnoliopsida</taxon>
        <taxon>Ranunculales</taxon>
        <taxon>Papaveraceae</taxon>
        <taxon>Papaveroideae</taxon>
        <taxon>Papaver</taxon>
    </lineage>
</organism>
<dbReference type="AlphaFoldDB" id="A0AAD4XN48"/>
<protein>
    <recommendedName>
        <fullName evidence="4">Homeobox domain-containing protein</fullName>
    </recommendedName>
</protein>
<evidence type="ECO:0000256" key="1">
    <source>
        <dbReference type="ARBA" id="ARBA00004123"/>
    </source>
</evidence>
<reference evidence="5" key="1">
    <citation type="submission" date="2022-04" db="EMBL/GenBank/DDBJ databases">
        <title>A functionally conserved STORR gene fusion in Papaver species that diverged 16.8 million years ago.</title>
        <authorList>
            <person name="Catania T."/>
        </authorList>
    </citation>
    <scope>NUCLEOTIDE SEQUENCE</scope>
    <source>
        <strain evidence="5">S-188037</strain>
    </source>
</reference>
<dbReference type="GO" id="GO:0005634">
    <property type="term" value="C:nucleus"/>
    <property type="evidence" value="ECO:0007669"/>
    <property type="project" value="UniProtKB-SubCell"/>
</dbReference>
<feature type="compositionally biased region" description="Polar residues" evidence="3">
    <location>
        <begin position="181"/>
        <end position="194"/>
    </location>
</feature>
<evidence type="ECO:0000259" key="4">
    <source>
        <dbReference type="Pfam" id="PF00046"/>
    </source>
</evidence>
<dbReference type="GO" id="GO:0051301">
    <property type="term" value="P:cell division"/>
    <property type="evidence" value="ECO:0007669"/>
    <property type="project" value="InterPro"/>
</dbReference>
<feature type="compositionally biased region" description="Basic and acidic residues" evidence="3">
    <location>
        <begin position="143"/>
        <end position="159"/>
    </location>
</feature>
<dbReference type="PANTHER" id="PTHR47716">
    <property type="entry name" value="WUSCHEL-RELATED HOMEOBOX 4"/>
    <property type="match status" value="1"/>
</dbReference>
<feature type="region of interest" description="Disordered" evidence="3">
    <location>
        <begin position="136"/>
        <end position="305"/>
    </location>
</feature>
<evidence type="ECO:0000313" key="6">
    <source>
        <dbReference type="Proteomes" id="UP001202328"/>
    </source>
</evidence>
<dbReference type="GO" id="GO:0003677">
    <property type="term" value="F:DNA binding"/>
    <property type="evidence" value="ECO:0007669"/>
    <property type="project" value="UniProtKB-KW"/>
</dbReference>
<dbReference type="GO" id="GO:0010067">
    <property type="term" value="P:procambium histogenesis"/>
    <property type="evidence" value="ECO:0007669"/>
    <property type="project" value="InterPro"/>
</dbReference>
<dbReference type="GO" id="GO:0010087">
    <property type="term" value="P:phloem or xylem histogenesis"/>
    <property type="evidence" value="ECO:0007669"/>
    <property type="project" value="InterPro"/>
</dbReference>
<accession>A0AAD4XN48</accession>
<keyword evidence="6" id="KW-1185">Reference proteome</keyword>
<comment type="subcellular location">
    <subcellularLocation>
        <location evidence="1 2">Nucleus</location>
    </subcellularLocation>
</comment>
<dbReference type="InterPro" id="IPR044186">
    <property type="entry name" value="WOX4"/>
</dbReference>
<evidence type="ECO:0000256" key="3">
    <source>
        <dbReference type="SAM" id="MobiDB-lite"/>
    </source>
</evidence>
<sequence>MFICVRQEPEPSDMSEFEVVKYETKIVSPDSAIVFSDVPKLEHMAMLFTLSRKGNNKIKFDDTLWSPSPEQIRILEMLYNGGLRSPTVQQIEQITSQLIQYGKVELTDVCIWFKTREDQERWEKQLSMEGLKIAETPTSPKISEQDKGKAVSIEGKSETGKGVSMSLKMPDPESQEKRGSDNSMIEKSPTSPTVSVRDKGKTVSGEEESGIGKEVSILTEISGPVSREKEGSDNSRYDSTGKLLSVDSKKQREQIPSAQENIDSEPHIPSQQQISLPTVSSSTSSTREEESRPEGQNNMKIADPKRRRWFNLFPWWQKK</sequence>
<feature type="compositionally biased region" description="Basic and acidic residues" evidence="3">
    <location>
        <begin position="170"/>
        <end position="180"/>
    </location>
</feature>
<dbReference type="GO" id="GO:0003700">
    <property type="term" value="F:DNA-binding transcription factor activity"/>
    <property type="evidence" value="ECO:0007669"/>
    <property type="project" value="InterPro"/>
</dbReference>